<accession>A0A415RUW8</accession>
<evidence type="ECO:0000256" key="1">
    <source>
        <dbReference type="SAM" id="Phobius"/>
    </source>
</evidence>
<dbReference type="InterPro" id="IPR049458">
    <property type="entry name" value="EpsG-like"/>
</dbReference>
<keyword evidence="1" id="KW-0472">Membrane</keyword>
<reference evidence="2" key="1">
    <citation type="journal article" date="2021" name="PLoS Genet.">
        <title>Mobile Type VI secretion system loci of the gut Bacteroidales display extensive intra-ecosystem transfer, multi-species spread and geographical clustering.</title>
        <authorList>
            <person name="Garcia-Bayona L."/>
            <person name="Coyne M.J."/>
            <person name="Comstock L.E."/>
        </authorList>
    </citation>
    <scope>NUCLEOTIDE SEQUENCE</scope>
    <source>
        <strain evidence="2">CL11T00C20</strain>
    </source>
</reference>
<name>A0A415RUW8_9BACE</name>
<dbReference type="Proteomes" id="UP000679226">
    <property type="component" value="Chromosome"/>
</dbReference>
<feature type="transmembrane region" description="Helical" evidence="1">
    <location>
        <begin position="99"/>
        <end position="117"/>
    </location>
</feature>
<protein>
    <submittedName>
        <fullName evidence="2">EpsG family protein</fullName>
    </submittedName>
</protein>
<dbReference type="Pfam" id="PF14897">
    <property type="entry name" value="EpsG"/>
    <property type="match status" value="1"/>
</dbReference>
<dbReference type="AlphaFoldDB" id="A0A415RUW8"/>
<dbReference type="KEGG" id="beg:INE88_04316"/>
<feature type="transmembrane region" description="Helical" evidence="1">
    <location>
        <begin position="332"/>
        <end position="351"/>
    </location>
</feature>
<evidence type="ECO:0000313" key="3">
    <source>
        <dbReference type="Proteomes" id="UP000679226"/>
    </source>
</evidence>
<gene>
    <name evidence="2" type="ORF">INE88_04316</name>
</gene>
<proteinExistence type="predicted"/>
<feature type="transmembrane region" description="Helical" evidence="1">
    <location>
        <begin position="275"/>
        <end position="296"/>
    </location>
</feature>
<evidence type="ECO:0000313" key="2">
    <source>
        <dbReference type="EMBL" id="QUT47463.1"/>
    </source>
</evidence>
<keyword evidence="1" id="KW-1133">Transmembrane helix</keyword>
<dbReference type="EMBL" id="CP072227">
    <property type="protein sequence ID" value="QUT47463.1"/>
    <property type="molecule type" value="Genomic_DNA"/>
</dbReference>
<sequence length="352" mass="41294">MTVFLLILVYVICVFFSFSKISRTTYSTVSGQLCKKKANIIEYIHWFLLPLLIFIVVTRPDTLPDIIPYRETIQYYLNNRWEPSFNFIRYIGWKTSDPVGTVFLIYAILSVTGRVYYIKKISPFFWGSMVVYIGYYFIYNDMIQIRAAVATMLLYPIMISARNRKFKRFTFLVFLSTLFHYSSIVYFVIYLLNADSIKKWQWIGVIFICYALAITGLYITPIIGYIGWEPVNSLFIHYYSDSIIEENVNIFNIVHLGQVFCALFMLFIVDKIKYVSPFLIVALKIFVIGLCIKTVFSDLPVVANRSSELFTSIEVFLIPTALYGFFKKQLLYVTINILYSLIFFTYSLITWF</sequence>
<feature type="transmembrane region" description="Helical" evidence="1">
    <location>
        <begin position="249"/>
        <end position="269"/>
    </location>
</feature>
<dbReference type="RefSeq" id="WP_021940742.1">
    <property type="nucleotide sequence ID" value="NZ_CP072227.1"/>
</dbReference>
<keyword evidence="1" id="KW-0812">Transmembrane</keyword>
<feature type="transmembrane region" description="Helical" evidence="1">
    <location>
        <begin position="202"/>
        <end position="228"/>
    </location>
</feature>
<feature type="transmembrane region" description="Helical" evidence="1">
    <location>
        <begin position="43"/>
        <end position="60"/>
    </location>
</feature>
<organism evidence="2 3">
    <name type="scientific">Bacteroides eggerthii</name>
    <dbReference type="NCBI Taxonomy" id="28111"/>
    <lineage>
        <taxon>Bacteria</taxon>
        <taxon>Pseudomonadati</taxon>
        <taxon>Bacteroidota</taxon>
        <taxon>Bacteroidia</taxon>
        <taxon>Bacteroidales</taxon>
        <taxon>Bacteroidaceae</taxon>
        <taxon>Bacteroides</taxon>
    </lineage>
</organism>
<feature type="transmembrane region" description="Helical" evidence="1">
    <location>
        <begin position="169"/>
        <end position="190"/>
    </location>
</feature>